<evidence type="ECO:0000313" key="9">
    <source>
        <dbReference type="EMBL" id="AJE23509.1"/>
    </source>
</evidence>
<dbReference type="GO" id="GO:0000150">
    <property type="term" value="F:DNA strand exchange activity"/>
    <property type="evidence" value="ECO:0007669"/>
    <property type="project" value="UniProtKB-KW"/>
</dbReference>
<evidence type="ECO:0000256" key="1">
    <source>
        <dbReference type="ARBA" id="ARBA00009913"/>
    </source>
</evidence>
<keyword evidence="10" id="KW-1185">Reference proteome</keyword>
<name>A0A0C4WS70_9GAMM</name>
<evidence type="ECO:0000256" key="5">
    <source>
        <dbReference type="ARBA" id="ARBA00023172"/>
    </source>
</evidence>
<proteinExistence type="inferred from homology"/>
<dbReference type="PANTHER" id="PTHR30461">
    <property type="entry name" value="DNA-INVERTASE FROM LAMBDOID PROPHAGE"/>
    <property type="match status" value="1"/>
</dbReference>
<sequence>MFGKRMGNRIGYARVSTDDQNLDLQRDALTLAGCTLIYEEAVSGKSVDRPELAQCLKALRAGDTLVVWRLDRLGRSLPDLVKVVSELEHDGISFESITERIETGSASGKLIFHVFAALAEFERNVIRERTHAGLSAARARGRKGGRKPALSDRQVREIKALLSDPEIQVGDVAKRYGVSRTTLYRYVGTVRPAR</sequence>
<dbReference type="PROSITE" id="PS51736">
    <property type="entry name" value="RECOMBINASES_3"/>
    <property type="match status" value="1"/>
</dbReference>
<dbReference type="PANTHER" id="PTHR30461:SF2">
    <property type="entry name" value="SERINE RECOMBINASE PINE-RELATED"/>
    <property type="match status" value="1"/>
</dbReference>
<dbReference type="Gene3D" id="3.40.50.1390">
    <property type="entry name" value="Resolvase, N-terminal catalytic domain"/>
    <property type="match status" value="1"/>
</dbReference>
<dbReference type="SUPFAM" id="SSF53041">
    <property type="entry name" value="Resolvase-like"/>
    <property type="match status" value="1"/>
</dbReference>
<comment type="similarity">
    <text evidence="1">Belongs to the site-specific recombinase resolvase family.</text>
</comment>
<keyword evidence="5" id="KW-0233">DNA recombination</keyword>
<dbReference type="Pfam" id="PF02796">
    <property type="entry name" value="HTH_7"/>
    <property type="match status" value="1"/>
</dbReference>
<keyword evidence="4" id="KW-0238">DNA-binding</keyword>
<evidence type="ECO:0000256" key="3">
    <source>
        <dbReference type="ARBA" id="ARBA00023100"/>
    </source>
</evidence>
<evidence type="ECO:0000256" key="6">
    <source>
        <dbReference type="PIRSR" id="PIRSR606118-50"/>
    </source>
</evidence>
<protein>
    <submittedName>
        <fullName evidence="9">Resolvase, N-terminal domain</fullName>
    </submittedName>
</protein>
<geneLocation type="plasmid" evidence="9 10">
    <name>pAcX50c</name>
</geneLocation>
<organism evidence="9 10">
    <name type="scientific">Azotobacter chroococcum NCIMB 8003</name>
    <dbReference type="NCBI Taxonomy" id="1328314"/>
    <lineage>
        <taxon>Bacteria</taxon>
        <taxon>Pseudomonadati</taxon>
        <taxon>Pseudomonadota</taxon>
        <taxon>Gammaproteobacteria</taxon>
        <taxon>Pseudomonadales</taxon>
        <taxon>Pseudomonadaceae</taxon>
        <taxon>Azotobacter</taxon>
    </lineage>
</organism>
<evidence type="ECO:0000256" key="4">
    <source>
        <dbReference type="ARBA" id="ARBA00023125"/>
    </source>
</evidence>
<evidence type="ECO:0000313" key="10">
    <source>
        <dbReference type="Proteomes" id="UP000068210"/>
    </source>
</evidence>
<dbReference type="InterPro" id="IPR006118">
    <property type="entry name" value="Recombinase_CS"/>
</dbReference>
<evidence type="ECO:0000256" key="7">
    <source>
        <dbReference type="PROSITE-ProRule" id="PRU10137"/>
    </source>
</evidence>
<dbReference type="PROSITE" id="PS00397">
    <property type="entry name" value="RECOMBINASES_1"/>
    <property type="match status" value="1"/>
</dbReference>
<dbReference type="KEGG" id="acx:Achr_c280"/>
<dbReference type="Pfam" id="PF00239">
    <property type="entry name" value="Resolvase"/>
    <property type="match status" value="1"/>
</dbReference>
<feature type="domain" description="Resolvase/invertase-type recombinase catalytic" evidence="8">
    <location>
        <begin position="8"/>
        <end position="141"/>
    </location>
</feature>
<keyword evidence="9" id="KW-0614">Plasmid</keyword>
<dbReference type="Proteomes" id="UP000068210">
    <property type="component" value="Plasmid pAcX50c"/>
</dbReference>
<reference evidence="9 10" key="1">
    <citation type="journal article" date="2015" name="PLoS ONE">
        <title>Azotobacter Genomes: The Genome of Azotobacter chroococcum NCIMB 8003 (ATCC 4412).</title>
        <authorList>
            <person name="Robson R.L."/>
            <person name="Jones R."/>
            <person name="Robson R.M."/>
            <person name="Schwartz A."/>
            <person name="Richardson T.H."/>
        </authorList>
    </citation>
    <scope>NUCLEOTIDE SEQUENCE [LARGE SCALE GENOMIC DNA]</scope>
    <source>
        <strain evidence="9 10">NCIMB 8003</strain>
        <plasmid evidence="10">Plasmid pAcX50c</plasmid>
    </source>
</reference>
<dbReference type="InterPro" id="IPR006120">
    <property type="entry name" value="Resolvase_HTH_dom"/>
</dbReference>
<dbReference type="InterPro" id="IPR009057">
    <property type="entry name" value="Homeodomain-like_sf"/>
</dbReference>
<dbReference type="Gene3D" id="1.10.10.60">
    <property type="entry name" value="Homeodomain-like"/>
    <property type="match status" value="1"/>
</dbReference>
<dbReference type="InterPro" id="IPR036162">
    <property type="entry name" value="Resolvase-like_N_sf"/>
</dbReference>
<dbReference type="SUPFAM" id="SSF46689">
    <property type="entry name" value="Homeodomain-like"/>
    <property type="match status" value="1"/>
</dbReference>
<dbReference type="EMBL" id="CP010418">
    <property type="protein sequence ID" value="AJE23509.1"/>
    <property type="molecule type" value="Genomic_DNA"/>
</dbReference>
<dbReference type="PROSITE" id="PS00398">
    <property type="entry name" value="RECOMBINASES_2"/>
    <property type="match status" value="1"/>
</dbReference>
<dbReference type="InterPro" id="IPR006119">
    <property type="entry name" value="Resolv_N"/>
</dbReference>
<dbReference type="AlphaFoldDB" id="A0A0C4WS70"/>
<dbReference type="GO" id="GO:0015074">
    <property type="term" value="P:DNA integration"/>
    <property type="evidence" value="ECO:0007669"/>
    <property type="project" value="UniProtKB-KW"/>
</dbReference>
<dbReference type="HOGENOM" id="CLU_010686_8_0_6"/>
<dbReference type="GO" id="GO:0003677">
    <property type="term" value="F:DNA binding"/>
    <property type="evidence" value="ECO:0007669"/>
    <property type="project" value="UniProtKB-KW"/>
</dbReference>
<evidence type="ECO:0000256" key="2">
    <source>
        <dbReference type="ARBA" id="ARBA00022908"/>
    </source>
</evidence>
<feature type="active site" description="O-(5'-phospho-DNA)-serine intermediate" evidence="6 7">
    <location>
        <position position="16"/>
    </location>
</feature>
<keyword evidence="2" id="KW-0229">DNA integration</keyword>
<evidence type="ECO:0000259" key="8">
    <source>
        <dbReference type="PROSITE" id="PS51736"/>
    </source>
</evidence>
<gene>
    <name evidence="9" type="ORF">Achr_c280</name>
</gene>
<keyword evidence="3" id="KW-0230">DNA invertase</keyword>
<dbReference type="CDD" id="cd00569">
    <property type="entry name" value="HTH_Hin_like"/>
    <property type="match status" value="1"/>
</dbReference>
<dbReference type="SMART" id="SM00857">
    <property type="entry name" value="Resolvase"/>
    <property type="match status" value="1"/>
</dbReference>
<dbReference type="InterPro" id="IPR050639">
    <property type="entry name" value="SSR_resolvase"/>
</dbReference>
<accession>A0A0C4WS70</accession>
<dbReference type="CDD" id="cd03768">
    <property type="entry name" value="SR_ResInv"/>
    <property type="match status" value="1"/>
</dbReference>
<dbReference type="FunFam" id="3.40.50.1390:FF:000001">
    <property type="entry name" value="DNA recombinase"/>
    <property type="match status" value="1"/>
</dbReference>